<evidence type="ECO:0000256" key="1">
    <source>
        <dbReference type="ARBA" id="ARBA00023015"/>
    </source>
</evidence>
<feature type="domain" description="HTH gntR-type" evidence="4">
    <location>
        <begin position="12"/>
        <end position="80"/>
    </location>
</feature>
<evidence type="ECO:0000313" key="6">
    <source>
        <dbReference type="Proteomes" id="UP001354989"/>
    </source>
</evidence>
<protein>
    <submittedName>
        <fullName evidence="5">Transcriptional regulator</fullName>
    </submittedName>
</protein>
<proteinExistence type="predicted"/>
<sequence length="333" mass="37709">MEYIEVAENSDLPKYAQIKNSIKHAIYKGELQQGAKLPSLNAIKKAHGVSQDTILLAYRQLMNEGLVVSTYGKGYFVAQDHRLGRKICLIFDKLTLYKEELYESIVTQFESQDQVDIFFHHNQPLAFQSLLEKIHGQYTDYLIIPFDDPAFESSIERLPQKRVFLLDRLPGNLQHQYGGVFQDFQQDTFNALNSIADPIKKYQRLVLLLPHRQLQMAQIMEGAQAFAQQADLKFKVVNSAAKYKLQAGDLVIAIYDKDLAAVMQQIHSEGFTLAQQVGVISYNDTPLKAVIGQGITCISTDFAAMGQKVSQLVKEQNQIQLKNIAQLIIRKSV</sequence>
<dbReference type="RefSeq" id="WP_338398405.1">
    <property type="nucleotide sequence ID" value="NZ_AP025293.1"/>
</dbReference>
<dbReference type="PROSITE" id="PS50949">
    <property type="entry name" value="HTH_GNTR"/>
    <property type="match status" value="1"/>
</dbReference>
<geneLocation type="plasmid" evidence="5 6">
    <name>pPP1</name>
</geneLocation>
<dbReference type="InterPro" id="IPR036388">
    <property type="entry name" value="WH-like_DNA-bd_sf"/>
</dbReference>
<evidence type="ECO:0000256" key="3">
    <source>
        <dbReference type="ARBA" id="ARBA00023163"/>
    </source>
</evidence>
<keyword evidence="5" id="KW-0614">Plasmid</keyword>
<dbReference type="SUPFAM" id="SSF46785">
    <property type="entry name" value="Winged helix' DNA-binding domain"/>
    <property type="match status" value="1"/>
</dbReference>
<evidence type="ECO:0000256" key="2">
    <source>
        <dbReference type="ARBA" id="ARBA00023125"/>
    </source>
</evidence>
<keyword evidence="2" id="KW-0238">DNA-binding</keyword>
<keyword evidence="6" id="KW-1185">Reference proteome</keyword>
<accession>A0ABM7VHW3</accession>
<dbReference type="Pfam" id="PF00392">
    <property type="entry name" value="GntR"/>
    <property type="match status" value="1"/>
</dbReference>
<keyword evidence="3" id="KW-0804">Transcription</keyword>
<dbReference type="SUPFAM" id="SSF53822">
    <property type="entry name" value="Periplasmic binding protein-like I"/>
    <property type="match status" value="1"/>
</dbReference>
<dbReference type="InterPro" id="IPR000524">
    <property type="entry name" value="Tscrpt_reg_HTH_GntR"/>
</dbReference>
<gene>
    <name evidence="5" type="ORF">PEPS_28440</name>
</gene>
<organism evidence="5 6">
    <name type="scientific">Persicobacter psychrovividus</name>
    <dbReference type="NCBI Taxonomy" id="387638"/>
    <lineage>
        <taxon>Bacteria</taxon>
        <taxon>Pseudomonadati</taxon>
        <taxon>Bacteroidota</taxon>
        <taxon>Cytophagia</taxon>
        <taxon>Cytophagales</taxon>
        <taxon>Persicobacteraceae</taxon>
        <taxon>Persicobacter</taxon>
    </lineage>
</organism>
<dbReference type="Pfam" id="PF13377">
    <property type="entry name" value="Peripla_BP_3"/>
    <property type="match status" value="1"/>
</dbReference>
<dbReference type="InterPro" id="IPR036390">
    <property type="entry name" value="WH_DNA-bd_sf"/>
</dbReference>
<dbReference type="PANTHER" id="PTHR38445">
    <property type="entry name" value="HTH-TYPE TRANSCRIPTIONAL REPRESSOR YTRA"/>
    <property type="match status" value="1"/>
</dbReference>
<dbReference type="Gene3D" id="1.10.10.10">
    <property type="entry name" value="Winged helix-like DNA-binding domain superfamily/Winged helix DNA-binding domain"/>
    <property type="match status" value="1"/>
</dbReference>
<keyword evidence="1" id="KW-0805">Transcription regulation</keyword>
<reference evidence="5 6" key="1">
    <citation type="submission" date="2021-12" db="EMBL/GenBank/DDBJ databases">
        <title>Genome sequencing of bacteria with rrn-lacking chromosome and rrn-plasmid.</title>
        <authorList>
            <person name="Anda M."/>
            <person name="Iwasaki W."/>
        </authorList>
    </citation>
    <scope>NUCLEOTIDE SEQUENCE [LARGE SCALE GENOMIC DNA]</scope>
    <source>
        <strain evidence="5 6">NBRC 101262</strain>
        <plasmid evidence="5 6">pPP1</plasmid>
    </source>
</reference>
<dbReference type="SMART" id="SM00345">
    <property type="entry name" value="HTH_GNTR"/>
    <property type="match status" value="1"/>
</dbReference>
<dbReference type="PANTHER" id="PTHR38445:SF10">
    <property type="entry name" value="GNTR-FAMILY TRANSCRIPTIONAL REGULATOR"/>
    <property type="match status" value="1"/>
</dbReference>
<dbReference type="Gene3D" id="3.40.50.2300">
    <property type="match status" value="2"/>
</dbReference>
<dbReference type="InterPro" id="IPR028082">
    <property type="entry name" value="Peripla_BP_I"/>
</dbReference>
<evidence type="ECO:0000259" key="4">
    <source>
        <dbReference type="PROSITE" id="PS50949"/>
    </source>
</evidence>
<dbReference type="CDD" id="cd07377">
    <property type="entry name" value="WHTH_GntR"/>
    <property type="match status" value="1"/>
</dbReference>
<evidence type="ECO:0000313" key="5">
    <source>
        <dbReference type="EMBL" id="BDD00564.1"/>
    </source>
</evidence>
<name>A0ABM7VHW3_9BACT</name>
<dbReference type="EMBL" id="AP025293">
    <property type="protein sequence ID" value="BDD00564.1"/>
    <property type="molecule type" value="Genomic_DNA"/>
</dbReference>
<dbReference type="InterPro" id="IPR046335">
    <property type="entry name" value="LacI/GalR-like_sensor"/>
</dbReference>
<dbReference type="Proteomes" id="UP001354989">
    <property type="component" value="Plasmid pPP1"/>
</dbReference>